<dbReference type="Proteomes" id="UP001548189">
    <property type="component" value="Unassembled WGS sequence"/>
</dbReference>
<dbReference type="InterPro" id="IPR036465">
    <property type="entry name" value="vWFA_dom_sf"/>
</dbReference>
<dbReference type="SUPFAM" id="SSF48452">
    <property type="entry name" value="TPR-like"/>
    <property type="match status" value="1"/>
</dbReference>
<dbReference type="Gene3D" id="1.25.40.10">
    <property type="entry name" value="Tetratricopeptide repeat domain"/>
    <property type="match status" value="1"/>
</dbReference>
<dbReference type="PROSITE" id="PS50005">
    <property type="entry name" value="TPR"/>
    <property type="match status" value="1"/>
</dbReference>
<dbReference type="PANTHER" id="PTHR22550">
    <property type="entry name" value="SPORE GERMINATION PROTEIN"/>
    <property type="match status" value="1"/>
</dbReference>
<gene>
    <name evidence="1" type="ORF">ABVT43_03660</name>
</gene>
<dbReference type="Gene3D" id="3.40.50.410">
    <property type="entry name" value="von Willebrand factor, type A domain"/>
    <property type="match status" value="1"/>
</dbReference>
<accession>A0ABV2BQJ6</accession>
<dbReference type="PANTHER" id="PTHR22550:SF14">
    <property type="entry name" value="VWFA DOMAIN-CONTAINING PROTEIN"/>
    <property type="match status" value="1"/>
</dbReference>
<dbReference type="SMART" id="SM00327">
    <property type="entry name" value="VWA"/>
    <property type="match status" value="1"/>
</dbReference>
<dbReference type="InterPro" id="IPR050768">
    <property type="entry name" value="UPF0353/GerABKA_families"/>
</dbReference>
<dbReference type="InterPro" id="IPR002035">
    <property type="entry name" value="VWF_A"/>
</dbReference>
<comment type="caution">
    <text evidence="1">The sequence shown here is derived from an EMBL/GenBank/DDBJ whole genome shotgun (WGS) entry which is preliminary data.</text>
</comment>
<dbReference type="SUPFAM" id="SSF53300">
    <property type="entry name" value="vWA-like"/>
    <property type="match status" value="1"/>
</dbReference>
<keyword evidence="2" id="KW-1185">Reference proteome</keyword>
<dbReference type="Pfam" id="PF13519">
    <property type="entry name" value="VWA_2"/>
    <property type="match status" value="1"/>
</dbReference>
<organism evidence="1 2">
    <name type="scientific">Aliikangiella maris</name>
    <dbReference type="NCBI Taxonomy" id="3162458"/>
    <lineage>
        <taxon>Bacteria</taxon>
        <taxon>Pseudomonadati</taxon>
        <taxon>Pseudomonadota</taxon>
        <taxon>Gammaproteobacteria</taxon>
        <taxon>Oceanospirillales</taxon>
        <taxon>Pleioneaceae</taxon>
        <taxon>Aliikangiella</taxon>
    </lineage>
</organism>
<sequence length="587" mass="66690">MQIDLTQFHFIRPEWLYLLIPAIILIVSARHLSKQRSNWQKIISPHLLQYLAVGSHQQKLRHHFWLTSLIAIVTIIAISGPSFRQVPVPIFQNELARVILLDLSLSMDATDIKPSRLERAKFKLMDLLEKSDEGTVGLIVYAGDAFVISPLTSDAKTIANMVPTLSTGIMPVLGSRPDLAIEKSIELLQNAKHNRGQIIWLTDGVESSQVNPIIKLVNQSDYSLSILAIGTDQGAPIPLPDKSGFLKDASGKIVVPMLQLGELNEIAQNTQAGIIKMTADEQDIAYLNKAHEWHTQANEAEQDNEQLINRWVDDGYWLIWLVIIGFIFKLLRQPVNQGSALMPLFAAVLLSSVFAKPAHALEWRDLWKTKDQQAQQAYREGDYGQAAQLFKNKQWQATSQYKNGDYSNAAGNFDPALSNESLYNHATSLAKANRLQEALDAYDQLLANNPDHEDGKYNRDIVEQLLKQQQNEQQSNQNSDQEDQDQNQQQDEQDAESNSNSDQQENNAEQQDQQQGEQQEQESAEDEQSQAQQQAEVSQDERSKSEKDQALEHWLEKIPDDPGGLLRRKMYREYQKRGRQQKEEKLW</sequence>
<name>A0ABV2BQJ6_9GAMM</name>
<dbReference type="InterPro" id="IPR019734">
    <property type="entry name" value="TPR_rpt"/>
</dbReference>
<protein>
    <submittedName>
        <fullName evidence="1">VWA domain-containing protein</fullName>
    </submittedName>
</protein>
<dbReference type="PROSITE" id="PS50234">
    <property type="entry name" value="VWFA"/>
    <property type="match status" value="1"/>
</dbReference>
<dbReference type="InterPro" id="IPR011990">
    <property type="entry name" value="TPR-like_helical_dom_sf"/>
</dbReference>
<evidence type="ECO:0000313" key="1">
    <source>
        <dbReference type="EMBL" id="MET1254218.1"/>
    </source>
</evidence>
<reference evidence="1 2" key="1">
    <citation type="submission" date="2024-06" db="EMBL/GenBank/DDBJ databases">
        <authorList>
            <person name="Li F."/>
        </authorList>
    </citation>
    <scope>NUCLEOTIDE SEQUENCE [LARGE SCALE GENOMIC DNA]</scope>
    <source>
        <strain evidence="1 2">GXAS 311</strain>
    </source>
</reference>
<proteinExistence type="predicted"/>
<evidence type="ECO:0000313" key="2">
    <source>
        <dbReference type="Proteomes" id="UP001548189"/>
    </source>
</evidence>
<dbReference type="EMBL" id="JBEVCJ010000003">
    <property type="protein sequence ID" value="MET1254218.1"/>
    <property type="molecule type" value="Genomic_DNA"/>
</dbReference>